<dbReference type="SMART" id="SM00388">
    <property type="entry name" value="HisKA"/>
    <property type="match status" value="1"/>
</dbReference>
<dbReference type="InterPro" id="IPR035965">
    <property type="entry name" value="PAS-like_dom_sf"/>
</dbReference>
<dbReference type="GO" id="GO:0000155">
    <property type="term" value="F:phosphorelay sensor kinase activity"/>
    <property type="evidence" value="ECO:0007669"/>
    <property type="project" value="InterPro"/>
</dbReference>
<evidence type="ECO:0000259" key="7">
    <source>
        <dbReference type="PROSITE" id="PS50112"/>
    </source>
</evidence>
<dbReference type="AlphaFoldDB" id="A0A364NZ71"/>
<comment type="catalytic activity">
    <reaction evidence="1">
        <text>ATP + protein L-histidine = ADP + protein N-phospho-L-histidine.</text>
        <dbReference type="EC" id="2.7.13.3"/>
    </reaction>
</comment>
<evidence type="ECO:0000256" key="5">
    <source>
        <dbReference type="ARBA" id="ARBA00022777"/>
    </source>
</evidence>
<dbReference type="CDD" id="cd12914">
    <property type="entry name" value="PDC1_DGC_like"/>
    <property type="match status" value="1"/>
</dbReference>
<dbReference type="Pfam" id="PF00989">
    <property type="entry name" value="PAS"/>
    <property type="match status" value="1"/>
</dbReference>
<evidence type="ECO:0000256" key="2">
    <source>
        <dbReference type="ARBA" id="ARBA00012438"/>
    </source>
</evidence>
<dbReference type="InterPro" id="IPR052162">
    <property type="entry name" value="Sensor_kinase/Photoreceptor"/>
</dbReference>
<keyword evidence="9" id="KW-1185">Reference proteome</keyword>
<dbReference type="InterPro" id="IPR005467">
    <property type="entry name" value="His_kinase_dom"/>
</dbReference>
<evidence type="ECO:0000256" key="3">
    <source>
        <dbReference type="ARBA" id="ARBA00022553"/>
    </source>
</evidence>
<dbReference type="InterPro" id="IPR036097">
    <property type="entry name" value="HisK_dim/P_sf"/>
</dbReference>
<dbReference type="CDD" id="cd12915">
    <property type="entry name" value="PDC2_DGC_like"/>
    <property type="match status" value="1"/>
</dbReference>
<dbReference type="Pfam" id="PF22588">
    <property type="entry name" value="dCache_1_like"/>
    <property type="match status" value="1"/>
</dbReference>
<dbReference type="Gene3D" id="1.10.287.130">
    <property type="match status" value="1"/>
</dbReference>
<comment type="caution">
    <text evidence="8">The sequence shown here is derived from an EMBL/GenBank/DDBJ whole genome shotgun (WGS) entry which is preliminary data.</text>
</comment>
<gene>
    <name evidence="8" type="ORF">CU669_08900</name>
</gene>
<organism evidence="8 9">
    <name type="scientific">Paramagnetospirillum kuznetsovii</name>
    <dbReference type="NCBI Taxonomy" id="2053833"/>
    <lineage>
        <taxon>Bacteria</taxon>
        <taxon>Pseudomonadati</taxon>
        <taxon>Pseudomonadota</taxon>
        <taxon>Alphaproteobacteria</taxon>
        <taxon>Rhodospirillales</taxon>
        <taxon>Magnetospirillaceae</taxon>
        <taxon>Paramagnetospirillum</taxon>
    </lineage>
</organism>
<dbReference type="FunFam" id="3.30.565.10:FF:000006">
    <property type="entry name" value="Sensor histidine kinase WalK"/>
    <property type="match status" value="1"/>
</dbReference>
<keyword evidence="5 8" id="KW-0418">Kinase</keyword>
<keyword evidence="4" id="KW-0808">Transferase</keyword>
<evidence type="ECO:0000313" key="9">
    <source>
        <dbReference type="Proteomes" id="UP000251075"/>
    </source>
</evidence>
<evidence type="ECO:0000313" key="8">
    <source>
        <dbReference type="EMBL" id="RAU22372.1"/>
    </source>
</evidence>
<dbReference type="InterPro" id="IPR054327">
    <property type="entry name" value="His-kinase-like_sensor"/>
</dbReference>
<protein>
    <recommendedName>
        <fullName evidence="2">histidine kinase</fullName>
        <ecNumber evidence="2">2.7.13.3</ecNumber>
    </recommendedName>
</protein>
<reference evidence="8 9" key="1">
    <citation type="submission" date="2017-11" db="EMBL/GenBank/DDBJ databases">
        <title>Draft genome sequence of magnetotactic bacterium Magnetospirillum kuznetsovii LBB-42.</title>
        <authorList>
            <person name="Grouzdev D.S."/>
            <person name="Rysina M.S."/>
            <person name="Baslerov R.V."/>
            <person name="Koziaeva V."/>
        </authorList>
    </citation>
    <scope>NUCLEOTIDE SEQUENCE [LARGE SCALE GENOMIC DNA]</scope>
    <source>
        <strain evidence="8 9">LBB-42</strain>
    </source>
</reference>
<dbReference type="PANTHER" id="PTHR43304">
    <property type="entry name" value="PHYTOCHROME-LIKE PROTEIN CPH1"/>
    <property type="match status" value="1"/>
</dbReference>
<dbReference type="NCBIfam" id="TIGR00229">
    <property type="entry name" value="sensory_box"/>
    <property type="match status" value="1"/>
</dbReference>
<dbReference type="PANTHER" id="PTHR43304:SF1">
    <property type="entry name" value="PAC DOMAIN-CONTAINING PROTEIN"/>
    <property type="match status" value="1"/>
</dbReference>
<dbReference type="EMBL" id="PGTO01000005">
    <property type="protein sequence ID" value="RAU22372.1"/>
    <property type="molecule type" value="Genomic_DNA"/>
</dbReference>
<dbReference type="OrthoDB" id="7320128at2"/>
<proteinExistence type="predicted"/>
<feature type="domain" description="PAS" evidence="7">
    <location>
        <begin position="307"/>
        <end position="382"/>
    </location>
</feature>
<dbReference type="CDD" id="cd00130">
    <property type="entry name" value="PAS"/>
    <property type="match status" value="1"/>
</dbReference>
<evidence type="ECO:0000256" key="1">
    <source>
        <dbReference type="ARBA" id="ARBA00000085"/>
    </source>
</evidence>
<dbReference type="PRINTS" id="PR00344">
    <property type="entry name" value="BCTRLSENSOR"/>
</dbReference>
<dbReference type="Pfam" id="PF00512">
    <property type="entry name" value="HisKA"/>
    <property type="match status" value="1"/>
</dbReference>
<evidence type="ECO:0000256" key="4">
    <source>
        <dbReference type="ARBA" id="ARBA00022679"/>
    </source>
</evidence>
<accession>A0A364NZ71</accession>
<dbReference type="SUPFAM" id="SSF55785">
    <property type="entry name" value="PYP-like sensor domain (PAS domain)"/>
    <property type="match status" value="1"/>
</dbReference>
<name>A0A364NZ71_9PROT</name>
<dbReference type="PROSITE" id="PS50109">
    <property type="entry name" value="HIS_KIN"/>
    <property type="match status" value="1"/>
</dbReference>
<dbReference type="SUPFAM" id="SSF47384">
    <property type="entry name" value="Homodimeric domain of signal transducing histidine kinase"/>
    <property type="match status" value="1"/>
</dbReference>
<evidence type="ECO:0000259" key="6">
    <source>
        <dbReference type="PROSITE" id="PS50109"/>
    </source>
</evidence>
<dbReference type="Proteomes" id="UP000251075">
    <property type="component" value="Unassembled WGS sequence"/>
</dbReference>
<dbReference type="SUPFAM" id="SSF55874">
    <property type="entry name" value="ATPase domain of HSP90 chaperone/DNA topoisomerase II/histidine kinase"/>
    <property type="match status" value="1"/>
</dbReference>
<dbReference type="GO" id="GO:0006355">
    <property type="term" value="P:regulation of DNA-templated transcription"/>
    <property type="evidence" value="ECO:0007669"/>
    <property type="project" value="InterPro"/>
</dbReference>
<dbReference type="InterPro" id="IPR036890">
    <property type="entry name" value="HATPase_C_sf"/>
</dbReference>
<dbReference type="InterPro" id="IPR003661">
    <property type="entry name" value="HisK_dim/P_dom"/>
</dbReference>
<dbReference type="PROSITE" id="PS50112">
    <property type="entry name" value="PAS"/>
    <property type="match status" value="1"/>
</dbReference>
<sequence length="668" mass="72937">MLLALWAFVGYWSWSQHQKVLASGEAMLEQLTSAVEEQTLRLFKQAETSLVVTRHWIAEHPDQDPGTAPSYMSLADSLRAISEGMLDIRLVSKDGGLFYVPKRGPKPMADVSDRDYVKAQSDPRHRGLYIGNPVVSRVTGKWGIPVSLPIDQGGGDVGVIFVAMELDRIGKTFEAERPKPNGAISIMRSDGTFLFRVPAGPNIIGQNIAGTPSWDEQISVAPRGTYYSDGSAVGTAPKLVSFLRLRDYPLIVTVASEVDSLLVPWRRESYTLIGLATLVSIVTAVLASVLLGAMKSEEAALRETEIAHRDSQLILSSAGEGICGIDSSGAISFINPAARKMLGLLGEDVVGLNLHAISHHSHPDGRQYAEADCPILRTLSDGGIRDIHGETFWHRNGTPLPVDLVVTGVVEDGKVSGGVLVFHDIGERIKAERRLEAQAAELARSNADLEQFAYVASHDLREPLRQVASYVSLLERRYAAQLDQDGRDFIIFARDGALRMNQLIIDLLEFSRIGHQSKPPEQVTLARVVDDACANLASHIEDTGARISRDDELPRIRGNQGDLVRVFQNLIGNALKYRDPGRAPDISITALRDGAVWVITISDNGIGFEAQFYDKIFGIFQRLHTRDKFEGTGIGLAICKKIVEGMGGRIRVDSTPGEGSRFSLVIPA</sequence>
<dbReference type="CDD" id="cd00082">
    <property type="entry name" value="HisKA"/>
    <property type="match status" value="1"/>
</dbReference>
<dbReference type="Gene3D" id="3.30.450.20">
    <property type="entry name" value="PAS domain"/>
    <property type="match status" value="3"/>
</dbReference>
<dbReference type="InterPro" id="IPR000014">
    <property type="entry name" value="PAS"/>
</dbReference>
<feature type="domain" description="Histidine kinase" evidence="6">
    <location>
        <begin position="455"/>
        <end position="668"/>
    </location>
</feature>
<dbReference type="EC" id="2.7.13.3" evidence="2"/>
<dbReference type="Gene3D" id="3.30.565.10">
    <property type="entry name" value="Histidine kinase-like ATPase, C-terminal domain"/>
    <property type="match status" value="1"/>
</dbReference>
<dbReference type="InterPro" id="IPR003594">
    <property type="entry name" value="HATPase_dom"/>
</dbReference>
<dbReference type="SMART" id="SM00091">
    <property type="entry name" value="PAS"/>
    <property type="match status" value="1"/>
</dbReference>
<dbReference type="InterPro" id="IPR013767">
    <property type="entry name" value="PAS_fold"/>
</dbReference>
<dbReference type="SMART" id="SM00387">
    <property type="entry name" value="HATPase_c"/>
    <property type="match status" value="1"/>
</dbReference>
<dbReference type="Pfam" id="PF02518">
    <property type="entry name" value="HATPase_c"/>
    <property type="match status" value="1"/>
</dbReference>
<keyword evidence="3" id="KW-0597">Phosphoprotein</keyword>
<dbReference type="InterPro" id="IPR004358">
    <property type="entry name" value="Sig_transdc_His_kin-like_C"/>
</dbReference>